<proteinExistence type="predicted"/>
<dbReference type="Proteomes" id="UP000324222">
    <property type="component" value="Unassembled WGS sequence"/>
</dbReference>
<evidence type="ECO:0000256" key="1">
    <source>
        <dbReference type="SAM" id="MobiDB-lite"/>
    </source>
</evidence>
<sequence>MTRKQLSVPSSRQKIIGAGGWRGRCRSIVPPAARISPRLVMRIPLYDVSAEPPGYEGDVRMKRRGTKHTKPKSRSRIRMKTVHRIIRRYYSFHFYR</sequence>
<comment type="caution">
    <text evidence="2">The sequence shown here is derived from an EMBL/GenBank/DDBJ whole genome shotgun (WGS) entry which is preliminary data.</text>
</comment>
<name>A0A5B7CG55_PORTR</name>
<dbReference type="EMBL" id="VSRR010000024">
    <property type="protein sequence ID" value="MPC08270.1"/>
    <property type="molecule type" value="Genomic_DNA"/>
</dbReference>
<accession>A0A5B7CG55</accession>
<dbReference type="AlphaFoldDB" id="A0A5B7CG55"/>
<evidence type="ECO:0000313" key="3">
    <source>
        <dbReference type="Proteomes" id="UP000324222"/>
    </source>
</evidence>
<evidence type="ECO:0000313" key="2">
    <source>
        <dbReference type="EMBL" id="MPC08270.1"/>
    </source>
</evidence>
<gene>
    <name evidence="2" type="ORF">E2C01_000851</name>
</gene>
<feature type="compositionally biased region" description="Basic residues" evidence="1">
    <location>
        <begin position="61"/>
        <end position="77"/>
    </location>
</feature>
<organism evidence="2 3">
    <name type="scientific">Portunus trituberculatus</name>
    <name type="common">Swimming crab</name>
    <name type="synonym">Neptunus trituberculatus</name>
    <dbReference type="NCBI Taxonomy" id="210409"/>
    <lineage>
        <taxon>Eukaryota</taxon>
        <taxon>Metazoa</taxon>
        <taxon>Ecdysozoa</taxon>
        <taxon>Arthropoda</taxon>
        <taxon>Crustacea</taxon>
        <taxon>Multicrustacea</taxon>
        <taxon>Malacostraca</taxon>
        <taxon>Eumalacostraca</taxon>
        <taxon>Eucarida</taxon>
        <taxon>Decapoda</taxon>
        <taxon>Pleocyemata</taxon>
        <taxon>Brachyura</taxon>
        <taxon>Eubrachyura</taxon>
        <taxon>Portunoidea</taxon>
        <taxon>Portunidae</taxon>
        <taxon>Portuninae</taxon>
        <taxon>Portunus</taxon>
    </lineage>
</organism>
<feature type="region of interest" description="Disordered" evidence="1">
    <location>
        <begin position="56"/>
        <end position="77"/>
    </location>
</feature>
<reference evidence="2 3" key="1">
    <citation type="submission" date="2019-05" db="EMBL/GenBank/DDBJ databases">
        <title>Another draft genome of Portunus trituberculatus and its Hox gene families provides insights of decapod evolution.</title>
        <authorList>
            <person name="Jeong J.-H."/>
            <person name="Song I."/>
            <person name="Kim S."/>
            <person name="Choi T."/>
            <person name="Kim D."/>
            <person name="Ryu S."/>
            <person name="Kim W."/>
        </authorList>
    </citation>
    <scope>NUCLEOTIDE SEQUENCE [LARGE SCALE GENOMIC DNA]</scope>
    <source>
        <tissue evidence="2">Muscle</tissue>
    </source>
</reference>
<protein>
    <submittedName>
        <fullName evidence="2">Uncharacterized protein</fullName>
    </submittedName>
</protein>
<keyword evidence="3" id="KW-1185">Reference proteome</keyword>